<feature type="active site" description="For OMPdecase activity" evidence="8">
    <location>
        <position position="66"/>
    </location>
</feature>
<dbReference type="Pfam" id="PF00215">
    <property type="entry name" value="OMPdecase"/>
    <property type="match status" value="1"/>
</dbReference>
<dbReference type="InterPro" id="IPR014732">
    <property type="entry name" value="OMPdecase"/>
</dbReference>
<dbReference type="SUPFAM" id="SSF51366">
    <property type="entry name" value="Ribulose-phoshate binding barrel"/>
    <property type="match status" value="1"/>
</dbReference>
<dbReference type="Gene3D" id="3.20.20.70">
    <property type="entry name" value="Aldolase class I"/>
    <property type="match status" value="1"/>
</dbReference>
<accession>A0A084SUF7</accession>
<comment type="subunit">
    <text evidence="7">Homodimer.</text>
</comment>
<dbReference type="EC" id="4.1.1.23" evidence="7"/>
<dbReference type="PANTHER" id="PTHR32119:SF2">
    <property type="entry name" value="OROTIDINE 5'-PHOSPHATE DECARBOXYLASE"/>
    <property type="match status" value="1"/>
</dbReference>
<evidence type="ECO:0000256" key="4">
    <source>
        <dbReference type="ARBA" id="ARBA00022975"/>
    </source>
</evidence>
<feature type="binding site" evidence="7 9">
    <location>
        <position position="219"/>
    </location>
    <ligand>
        <name>substrate</name>
    </ligand>
</feature>
<feature type="binding site" evidence="7 9">
    <location>
        <position position="218"/>
    </location>
    <ligand>
        <name>substrate</name>
    </ligand>
</feature>
<dbReference type="InterPro" id="IPR013785">
    <property type="entry name" value="Aldolase_TIM"/>
</dbReference>
<feature type="active site" description="For OMPdecase activity" evidence="8">
    <location>
        <position position="64"/>
    </location>
</feature>
<name>A0A084SUF7_9BACT</name>
<dbReference type="SMART" id="SM00934">
    <property type="entry name" value="OMPdecase"/>
    <property type="match status" value="1"/>
</dbReference>
<dbReference type="InterPro" id="IPR047596">
    <property type="entry name" value="OMPdecase_bac"/>
</dbReference>
<dbReference type="NCBIfam" id="TIGR01740">
    <property type="entry name" value="pyrF"/>
    <property type="match status" value="1"/>
</dbReference>
<comment type="function">
    <text evidence="1 7">Catalyzes the decarboxylation of orotidine 5'-monophosphate (OMP) to uridine 5'-monophosphate (UMP).</text>
</comment>
<evidence type="ECO:0000256" key="5">
    <source>
        <dbReference type="ARBA" id="ARBA00023239"/>
    </source>
</evidence>
<dbReference type="PANTHER" id="PTHR32119">
    <property type="entry name" value="OROTIDINE 5'-PHOSPHATE DECARBOXYLASE"/>
    <property type="match status" value="1"/>
</dbReference>
<evidence type="ECO:0000256" key="8">
    <source>
        <dbReference type="PIRSR" id="PIRSR614732-1"/>
    </source>
</evidence>
<comment type="caution">
    <text evidence="12">The sequence shown here is derived from an EMBL/GenBank/DDBJ whole genome shotgun (WGS) entry which is preliminary data.</text>
</comment>
<comment type="pathway">
    <text evidence="2 7 10">Pyrimidine metabolism; UMP biosynthesis via de novo pathway; UMP from orotate: step 2/2.</text>
</comment>
<keyword evidence="5 7" id="KW-0456">Lyase</keyword>
<feature type="active site" description="For OMPdecase activity" evidence="8">
    <location>
        <position position="69"/>
    </location>
</feature>
<gene>
    <name evidence="7" type="primary">pyrF</name>
    <name evidence="12" type="ORF">Q664_17410</name>
</gene>
<evidence type="ECO:0000313" key="13">
    <source>
        <dbReference type="Proteomes" id="UP000028547"/>
    </source>
</evidence>
<evidence type="ECO:0000313" key="12">
    <source>
        <dbReference type="EMBL" id="KFA92092.1"/>
    </source>
</evidence>
<dbReference type="RefSeq" id="WP_043395973.1">
    <property type="nucleotide sequence ID" value="NZ_JPMI01000109.1"/>
</dbReference>
<comment type="similarity">
    <text evidence="7">Belongs to the OMP decarboxylase family. Type 1 subfamily.</text>
</comment>
<dbReference type="HAMAP" id="MF_01200_B">
    <property type="entry name" value="OMPdecase_type1_B"/>
    <property type="match status" value="1"/>
</dbReference>
<evidence type="ECO:0000259" key="11">
    <source>
        <dbReference type="SMART" id="SM00934"/>
    </source>
</evidence>
<dbReference type="GO" id="GO:0005829">
    <property type="term" value="C:cytosol"/>
    <property type="evidence" value="ECO:0007669"/>
    <property type="project" value="TreeGrafter"/>
</dbReference>
<feature type="active site" description="Proton donor" evidence="7">
    <location>
        <position position="66"/>
    </location>
</feature>
<feature type="binding site" evidence="7 9">
    <location>
        <position position="128"/>
    </location>
    <ligand>
        <name>substrate</name>
    </ligand>
</feature>
<proteinExistence type="inferred from homology"/>
<sequence>MTDVSQARDKLALAADLPLEDGLRLYQQVAPHVGYAKVGLSLFVEHGPAAVAAFQKLGARVFLDLKLHDIPNTVELAAARAGALGVSLLTVHAAGGEAMLRAAVKGAREGARAKGHEAPRVLAVTVLTSMSAEDVTAVGLSGAPDVAALRLARLAVGAGVDGLVCSPREAEAFRRELGPTPFLCTPGIRPAGAARGDQSRAETPAFAVRAGADLLVVGRPIHTAADPLSAARSIAEEVSTV</sequence>
<evidence type="ECO:0000256" key="1">
    <source>
        <dbReference type="ARBA" id="ARBA00002356"/>
    </source>
</evidence>
<keyword evidence="3 7" id="KW-0210">Decarboxylase</keyword>
<feature type="domain" description="Orotidine 5'-phosphate decarboxylase" evidence="11">
    <location>
        <begin position="10"/>
        <end position="234"/>
    </location>
</feature>
<evidence type="ECO:0000256" key="6">
    <source>
        <dbReference type="ARBA" id="ARBA00049157"/>
    </source>
</evidence>
<feature type="binding site" evidence="7">
    <location>
        <begin position="64"/>
        <end position="73"/>
    </location>
    <ligand>
        <name>substrate</name>
    </ligand>
</feature>
<dbReference type="GO" id="GO:0004590">
    <property type="term" value="F:orotidine-5'-phosphate decarboxylase activity"/>
    <property type="evidence" value="ECO:0007669"/>
    <property type="project" value="UniProtKB-UniRule"/>
</dbReference>
<feature type="binding site" evidence="7 9">
    <location>
        <position position="198"/>
    </location>
    <ligand>
        <name>substrate</name>
    </ligand>
</feature>
<reference evidence="12 13" key="1">
    <citation type="submission" date="2014-07" db="EMBL/GenBank/DDBJ databases">
        <title>Draft Genome Sequence of Gephyronic Acid Producer, Cystobacter violaceus Strain Cb vi76.</title>
        <authorList>
            <person name="Stevens D.C."/>
            <person name="Young J."/>
            <person name="Carmichael R."/>
            <person name="Tan J."/>
            <person name="Taylor R.E."/>
        </authorList>
    </citation>
    <scope>NUCLEOTIDE SEQUENCE [LARGE SCALE GENOMIC DNA]</scope>
    <source>
        <strain evidence="12 13">Cb vi76</strain>
    </source>
</reference>
<keyword evidence="4 7" id="KW-0665">Pyrimidine biosynthesis</keyword>
<dbReference type="NCBIfam" id="NF001273">
    <property type="entry name" value="PRK00230.1"/>
    <property type="match status" value="1"/>
</dbReference>
<dbReference type="GO" id="GO:0044205">
    <property type="term" value="P:'de novo' UMP biosynthetic process"/>
    <property type="evidence" value="ECO:0007669"/>
    <property type="project" value="UniProtKB-UniRule"/>
</dbReference>
<dbReference type="CDD" id="cd04725">
    <property type="entry name" value="OMP_decarboxylase_like"/>
    <property type="match status" value="1"/>
</dbReference>
<evidence type="ECO:0000256" key="3">
    <source>
        <dbReference type="ARBA" id="ARBA00022793"/>
    </source>
</evidence>
<evidence type="ECO:0000256" key="10">
    <source>
        <dbReference type="RuleBase" id="RU000512"/>
    </source>
</evidence>
<dbReference type="InterPro" id="IPR001754">
    <property type="entry name" value="OMPdeCOase_dom"/>
</dbReference>
<dbReference type="UniPathway" id="UPA00070">
    <property type="reaction ID" value="UER00120"/>
</dbReference>
<evidence type="ECO:0000256" key="7">
    <source>
        <dbReference type="HAMAP-Rule" id="MF_01200"/>
    </source>
</evidence>
<dbReference type="Proteomes" id="UP000028547">
    <property type="component" value="Unassembled WGS sequence"/>
</dbReference>
<evidence type="ECO:0000256" key="2">
    <source>
        <dbReference type="ARBA" id="ARBA00004861"/>
    </source>
</evidence>
<feature type="binding site" evidence="7 9">
    <location>
        <position position="189"/>
    </location>
    <ligand>
        <name>substrate</name>
    </ligand>
</feature>
<protein>
    <recommendedName>
        <fullName evidence="7">Orotidine 5'-phosphate decarboxylase</fullName>
        <ecNumber evidence="7">4.1.1.23</ecNumber>
    </recommendedName>
    <alternativeName>
        <fullName evidence="7">OMP decarboxylase</fullName>
        <shortName evidence="7">OMPDCase</shortName>
        <shortName evidence="7">OMPdecase</shortName>
    </alternativeName>
</protein>
<dbReference type="PROSITE" id="PS00156">
    <property type="entry name" value="OMPDECASE"/>
    <property type="match status" value="1"/>
</dbReference>
<dbReference type="InterPro" id="IPR018089">
    <property type="entry name" value="OMPdecase_AS"/>
</dbReference>
<comment type="catalytic activity">
    <reaction evidence="6 7 10">
        <text>orotidine 5'-phosphate + H(+) = UMP + CO2</text>
        <dbReference type="Rhea" id="RHEA:11596"/>
        <dbReference type="ChEBI" id="CHEBI:15378"/>
        <dbReference type="ChEBI" id="CHEBI:16526"/>
        <dbReference type="ChEBI" id="CHEBI:57538"/>
        <dbReference type="ChEBI" id="CHEBI:57865"/>
        <dbReference type="EC" id="4.1.1.23"/>
    </reaction>
</comment>
<evidence type="ECO:0000256" key="9">
    <source>
        <dbReference type="PIRSR" id="PIRSR614732-2"/>
    </source>
</evidence>
<organism evidence="12 13">
    <name type="scientific">Archangium violaceum Cb vi76</name>
    <dbReference type="NCBI Taxonomy" id="1406225"/>
    <lineage>
        <taxon>Bacteria</taxon>
        <taxon>Pseudomonadati</taxon>
        <taxon>Myxococcota</taxon>
        <taxon>Myxococcia</taxon>
        <taxon>Myxococcales</taxon>
        <taxon>Cystobacterineae</taxon>
        <taxon>Archangiaceae</taxon>
        <taxon>Archangium</taxon>
    </lineage>
</organism>
<dbReference type="EMBL" id="JPMI01000109">
    <property type="protein sequence ID" value="KFA92092.1"/>
    <property type="molecule type" value="Genomic_DNA"/>
</dbReference>
<dbReference type="AlphaFoldDB" id="A0A084SUF7"/>
<dbReference type="GO" id="GO:0006207">
    <property type="term" value="P:'de novo' pyrimidine nucleobase biosynthetic process"/>
    <property type="evidence" value="ECO:0007669"/>
    <property type="project" value="InterPro"/>
</dbReference>
<feature type="binding site" evidence="7 9">
    <location>
        <position position="16"/>
    </location>
    <ligand>
        <name>substrate</name>
    </ligand>
</feature>
<dbReference type="InterPro" id="IPR011060">
    <property type="entry name" value="RibuloseP-bd_barrel"/>
</dbReference>
<feature type="binding site" evidence="7 9">
    <location>
        <position position="37"/>
    </location>
    <ligand>
        <name>substrate</name>
    </ligand>
</feature>